<dbReference type="eggNOG" id="KOG1271">
    <property type="taxonomic scope" value="Eukaryota"/>
</dbReference>
<keyword evidence="4 5" id="KW-0949">S-adenosyl-L-methionine</keyword>
<dbReference type="GO" id="GO:0016279">
    <property type="term" value="F:protein-lysine N-methyltransferase activity"/>
    <property type="evidence" value="ECO:0007669"/>
    <property type="project" value="UniProtKB-UniRule"/>
</dbReference>
<dbReference type="GO" id="GO:0005737">
    <property type="term" value="C:cytoplasm"/>
    <property type="evidence" value="ECO:0007669"/>
    <property type="project" value="UniProtKB-SubCell"/>
</dbReference>
<reference evidence="7" key="1">
    <citation type="submission" date="2007-07" db="EMBL/GenBank/DDBJ databases">
        <title>PCAP assembly of the Caenorhabditis remanei genome.</title>
        <authorList>
            <consortium name="The Caenorhabditis remanei Sequencing Consortium"/>
            <person name="Wilson R.K."/>
        </authorList>
    </citation>
    <scope>NUCLEOTIDE SEQUENCE [LARGE SCALE GENOMIC DNA]</scope>
    <source>
        <strain evidence="7">PB4641</strain>
    </source>
</reference>
<evidence type="ECO:0000313" key="7">
    <source>
        <dbReference type="EMBL" id="EFO92903.1"/>
    </source>
</evidence>
<comment type="subcellular location">
    <subcellularLocation>
        <location evidence="5">Cytoplasm</location>
    </subcellularLocation>
</comment>
<evidence type="ECO:0000256" key="4">
    <source>
        <dbReference type="ARBA" id="ARBA00022691"/>
    </source>
</evidence>
<protein>
    <recommendedName>
        <fullName evidence="5">Protein-lysine N-methyltransferase CRE_10084</fullName>
        <ecNumber evidence="5">2.1.1.-</ecNumber>
    </recommendedName>
</protein>
<keyword evidence="8" id="KW-1185">Reference proteome</keyword>
<gene>
    <name evidence="7" type="ORF">CRE_10084</name>
</gene>
<dbReference type="STRING" id="31234.E3M636"/>
<dbReference type="AlphaFoldDB" id="E3M636"/>
<dbReference type="HAMAP" id="MF_03188">
    <property type="entry name" value="Methyltr_EFM4"/>
    <property type="match status" value="1"/>
</dbReference>
<comment type="function">
    <text evidence="5">S-adenosyl-L-methionine-dependent protein-lysine N-methyltransferase that methylates elongation factor 1-alpha.</text>
</comment>
<dbReference type="InParanoid" id="E3M636"/>
<evidence type="ECO:0000256" key="3">
    <source>
        <dbReference type="ARBA" id="ARBA00022679"/>
    </source>
</evidence>
<dbReference type="Proteomes" id="UP000008281">
    <property type="component" value="Unassembled WGS sequence"/>
</dbReference>
<organism evidence="8">
    <name type="scientific">Caenorhabditis remanei</name>
    <name type="common">Caenorhabditis vulgaris</name>
    <dbReference type="NCBI Taxonomy" id="31234"/>
    <lineage>
        <taxon>Eukaryota</taxon>
        <taxon>Metazoa</taxon>
        <taxon>Ecdysozoa</taxon>
        <taxon>Nematoda</taxon>
        <taxon>Chromadorea</taxon>
        <taxon>Rhabditida</taxon>
        <taxon>Rhabditina</taxon>
        <taxon>Rhabditomorpha</taxon>
        <taxon>Rhabditoidea</taxon>
        <taxon>Rhabditidae</taxon>
        <taxon>Peloderinae</taxon>
        <taxon>Caenorhabditis</taxon>
    </lineage>
</organism>
<dbReference type="OMA" id="PTPSFQF"/>
<dbReference type="EMBL" id="DS268426">
    <property type="protein sequence ID" value="EFO92903.1"/>
    <property type="molecule type" value="Genomic_DNA"/>
</dbReference>
<dbReference type="InterPro" id="IPR025714">
    <property type="entry name" value="Methyltranfer_dom"/>
</dbReference>
<feature type="domain" description="Methyltransferase" evidence="6">
    <location>
        <begin position="59"/>
        <end position="190"/>
    </location>
</feature>
<dbReference type="SUPFAM" id="SSF53335">
    <property type="entry name" value="S-adenosyl-L-methionine-dependent methyltransferases"/>
    <property type="match status" value="1"/>
</dbReference>
<keyword evidence="1 5" id="KW-0963">Cytoplasm</keyword>
<dbReference type="Gene3D" id="3.40.50.150">
    <property type="entry name" value="Vaccinia Virus protein VP39"/>
    <property type="match status" value="1"/>
</dbReference>
<evidence type="ECO:0000256" key="1">
    <source>
        <dbReference type="ARBA" id="ARBA00022490"/>
    </source>
</evidence>
<accession>E3M636</accession>
<dbReference type="PANTHER" id="PTHR12843:SF5">
    <property type="entry name" value="EEF1A LYSINE METHYLTRANSFERASE 2"/>
    <property type="match status" value="1"/>
</dbReference>
<dbReference type="OrthoDB" id="540004at2759"/>
<dbReference type="InterPro" id="IPR026635">
    <property type="entry name" value="Efm4/METTL10"/>
</dbReference>
<sequence>MAEEKIEIAPSALGTKDFWDKRYEMELTNFEEHGDEGEVWFGISAENRIVKYLIDSKTNKNAAILDLGCGNGSVLRKLRSKGFSQLTGVDYCQKAVDLSNATSRAEQEENEEEQLVDIRFEQLDITAPRNEFLSSKFDVILDKGTWDAMSLSEERENRLKAYLELLEQVMTEGGLFIIFSCNFTFEEMSEQFGRSSLKILCEVPATHSFSFGGKQGVTSTGAVFQKTS</sequence>
<dbReference type="CDD" id="cd02440">
    <property type="entry name" value="AdoMet_MTases"/>
    <property type="match status" value="1"/>
</dbReference>
<dbReference type="InterPro" id="IPR029063">
    <property type="entry name" value="SAM-dependent_MTases_sf"/>
</dbReference>
<dbReference type="EC" id="2.1.1.-" evidence="5"/>
<name>E3M636_CAERE</name>
<dbReference type="HOGENOM" id="CLU_044783_2_1_1"/>
<evidence type="ECO:0000259" key="6">
    <source>
        <dbReference type="Pfam" id="PF13847"/>
    </source>
</evidence>
<dbReference type="GO" id="GO:0032259">
    <property type="term" value="P:methylation"/>
    <property type="evidence" value="ECO:0007669"/>
    <property type="project" value="UniProtKB-KW"/>
</dbReference>
<dbReference type="PANTHER" id="PTHR12843">
    <property type="entry name" value="PROTEIN-LYSINE N-METHYLTRANSFERASE METTL10"/>
    <property type="match status" value="1"/>
</dbReference>
<keyword evidence="3 5" id="KW-0808">Transferase</keyword>
<proteinExistence type="inferred from homology"/>
<dbReference type="Pfam" id="PF13847">
    <property type="entry name" value="Methyltransf_31"/>
    <property type="match status" value="1"/>
</dbReference>
<evidence type="ECO:0000313" key="8">
    <source>
        <dbReference type="Proteomes" id="UP000008281"/>
    </source>
</evidence>
<evidence type="ECO:0000256" key="2">
    <source>
        <dbReference type="ARBA" id="ARBA00022603"/>
    </source>
</evidence>
<evidence type="ECO:0000256" key="5">
    <source>
        <dbReference type="HAMAP-Rule" id="MF_03188"/>
    </source>
</evidence>
<keyword evidence="2 5" id="KW-0489">Methyltransferase</keyword>
<dbReference type="FunCoup" id="E3M636">
    <property type="interactions" value="2227"/>
</dbReference>
<comment type="similarity">
    <text evidence="5">Belongs to the class I-like SAM-binding methyltransferase superfamily. EFM4 family.</text>
</comment>